<protein>
    <submittedName>
        <fullName evidence="1">Uncharacterized protein</fullName>
    </submittedName>
</protein>
<dbReference type="RefSeq" id="WP_207617805.1">
    <property type="nucleotide sequence ID" value="NZ_JAFNLL010000067.1"/>
</dbReference>
<sequence>MGVWRGFSTHPLPIEPGFLASAQKTERHCLSLGFIGQFRIVIPYAVTKLIDRCSRGEARLFGSHPIKTVTLDFGNPLFQRKVSGVVFEIEQGTPYRYCIVMANILQ</sequence>
<comment type="caution">
    <text evidence="1">The sequence shown here is derived from an EMBL/GenBank/DDBJ whole genome shotgun (WGS) entry which is preliminary data.</text>
</comment>
<dbReference type="EMBL" id="JAFNLL010000067">
    <property type="protein sequence ID" value="MBO1269884.1"/>
    <property type="molecule type" value="Genomic_DNA"/>
</dbReference>
<reference evidence="1" key="1">
    <citation type="submission" date="2021-03" db="EMBL/GenBank/DDBJ databases">
        <title>A new species, PO-11, isolated from a karst cave deposit.</title>
        <authorList>
            <person name="Zhaoxiaoyong W."/>
        </authorList>
    </citation>
    <scope>NUCLEOTIDE SEQUENCE</scope>
    <source>
        <strain evidence="1">PO-11</strain>
    </source>
</reference>
<evidence type="ECO:0000313" key="2">
    <source>
        <dbReference type="Proteomes" id="UP000664164"/>
    </source>
</evidence>
<gene>
    <name evidence="1" type="ORF">J1902_18290</name>
</gene>
<accession>A0A939HIJ1</accession>
<keyword evidence="2" id="KW-1185">Reference proteome</keyword>
<evidence type="ECO:0000313" key="1">
    <source>
        <dbReference type="EMBL" id="MBO1269884.1"/>
    </source>
</evidence>
<dbReference type="Proteomes" id="UP000664164">
    <property type="component" value="Unassembled WGS sequence"/>
</dbReference>
<name>A0A939HIJ1_9MICC</name>
<proteinExistence type="predicted"/>
<dbReference type="AlphaFoldDB" id="A0A939HIJ1"/>
<organism evidence="1 2">
    <name type="scientific">Arthrobacter cavernae</name>
    <dbReference type="NCBI Taxonomy" id="2817681"/>
    <lineage>
        <taxon>Bacteria</taxon>
        <taxon>Bacillati</taxon>
        <taxon>Actinomycetota</taxon>
        <taxon>Actinomycetes</taxon>
        <taxon>Micrococcales</taxon>
        <taxon>Micrococcaceae</taxon>
        <taxon>Arthrobacter</taxon>
    </lineage>
</organism>